<reference evidence="2" key="1">
    <citation type="submission" date="2016-11" db="UniProtKB">
        <authorList>
            <consortium name="WormBaseParasite"/>
        </authorList>
    </citation>
    <scope>IDENTIFICATION</scope>
</reference>
<dbReference type="InterPro" id="IPR029058">
    <property type="entry name" value="AB_hydrolase_fold"/>
</dbReference>
<keyword evidence="1" id="KW-1185">Reference proteome</keyword>
<dbReference type="PANTHER" id="PTHR11005">
    <property type="entry name" value="LYSOSOMAL ACID LIPASE-RELATED"/>
    <property type="match status" value="1"/>
</dbReference>
<dbReference type="Gene3D" id="3.40.50.1820">
    <property type="entry name" value="alpha/beta hydrolase"/>
    <property type="match status" value="1"/>
</dbReference>
<dbReference type="AlphaFoldDB" id="A0A1I8A892"/>
<dbReference type="WBParaSite" id="L893_g33574.t1">
    <property type="protein sequence ID" value="L893_g33574.t1"/>
    <property type="gene ID" value="L893_g33574"/>
</dbReference>
<proteinExistence type="predicted"/>
<accession>A0A1I8A892</accession>
<name>A0A1I8A892_9BILA</name>
<dbReference type="Proteomes" id="UP000095287">
    <property type="component" value="Unplaced"/>
</dbReference>
<organism evidence="1 2">
    <name type="scientific">Steinernema glaseri</name>
    <dbReference type="NCBI Taxonomy" id="37863"/>
    <lineage>
        <taxon>Eukaryota</taxon>
        <taxon>Metazoa</taxon>
        <taxon>Ecdysozoa</taxon>
        <taxon>Nematoda</taxon>
        <taxon>Chromadorea</taxon>
        <taxon>Rhabditida</taxon>
        <taxon>Tylenchina</taxon>
        <taxon>Panagrolaimomorpha</taxon>
        <taxon>Strongyloidoidea</taxon>
        <taxon>Steinernematidae</taxon>
        <taxon>Steinernema</taxon>
    </lineage>
</organism>
<dbReference type="SUPFAM" id="SSF53474">
    <property type="entry name" value="alpha/beta-Hydrolases"/>
    <property type="match status" value="1"/>
</dbReference>
<evidence type="ECO:0000313" key="1">
    <source>
        <dbReference type="Proteomes" id="UP000095287"/>
    </source>
</evidence>
<evidence type="ECO:0000313" key="2">
    <source>
        <dbReference type="WBParaSite" id="L893_g33574.t1"/>
    </source>
</evidence>
<sequence>MQKFDYGTENSEKYGIATPPLYDISRVDVDTYLFWSEKDWLADKKDIETGIIGKETKDKLNPKVLRGNYELKDFNHMDFIWGTRAANEIYKPIIKIIDEDFRRKH</sequence>
<protein>
    <submittedName>
        <fullName evidence="2">Lipase</fullName>
    </submittedName>
</protein>